<reference evidence="2" key="1">
    <citation type="journal article" date="2019" name="Sci. Rep.">
        <title>Draft genome of Tanacetum cinerariifolium, the natural source of mosquito coil.</title>
        <authorList>
            <person name="Yamashiro T."/>
            <person name="Shiraishi A."/>
            <person name="Satake H."/>
            <person name="Nakayama K."/>
        </authorList>
    </citation>
    <scope>NUCLEOTIDE SEQUENCE</scope>
</reference>
<feature type="compositionally biased region" description="Low complexity" evidence="1">
    <location>
        <begin position="2880"/>
        <end position="2893"/>
    </location>
</feature>
<feature type="compositionally biased region" description="Basic residues" evidence="1">
    <location>
        <begin position="3169"/>
        <end position="3193"/>
    </location>
</feature>
<comment type="caution">
    <text evidence="2">The sequence shown here is derived from an EMBL/GenBank/DDBJ whole genome shotgun (WGS) entry which is preliminary data.</text>
</comment>
<feature type="region of interest" description="Disordered" evidence="1">
    <location>
        <begin position="3411"/>
        <end position="3577"/>
    </location>
</feature>
<feature type="region of interest" description="Disordered" evidence="1">
    <location>
        <begin position="3312"/>
        <end position="3358"/>
    </location>
</feature>
<feature type="compositionally biased region" description="Low complexity" evidence="1">
    <location>
        <begin position="2687"/>
        <end position="2702"/>
    </location>
</feature>
<sequence>MAVDAPFSLDGIAQEVAAIKLYARFLAPHFQHPARRRLAHARRQGQRALFLFGEDEVVVVPETVADLFVVGVDALADGVRFPEVERRARHWRQLAQRDLHVVDRRVAVRVDGQFVAEDVAAAGQVEVRMIGQVDRRGPVGHRVEGDAQLVIGAQFVNHRGVQVAGVALLAVGAQVTENQAGRLGGAEGFGGPQAAVKTIDAAVQVVGAVVLIQVVLLAVQRKAGIGDAVAVAADQGAEIVRFAQVGRHVVEAAHHVGQLAVAVRHVDFGDDAAEVEDLDDHAVGVVKAAGRSDPFRPWAFLYDWIPACAGMTDQWARVLLPLSVASSPPRRRGSNVTSSDRWLAEYRHPLVVPLQRLDVGVTVRVPQRVADDLGVSPCMINQHDGFTIVADGEAVVARAVHAVLEARLQHRLRALGPRGGIEHVGVVVRPQDAHRVVFVGGAGRVADEDLAVLFQHRRAFVDPEAADLPVEFRLAQHDRRAAQLPRGFHRRDVQVGVALDGDVLLRPQVVQLALVGKRGGVQAEGVDAGIDLAHEFPLALERVGVGVTDRVHAVLEQLVLDLAARCSSEVHIPGAVVEVDLGRPNQFAVSARIGLVPHVDLLGVHQAGNGFGATQLDAVVLRHRRGEVIIAVAVTDDERVGALCDQRLQDVRVVDCLVAHAHQRMEEARDQRHHQHDAVQRERGLLVVRLILEVREQPAHQHAGDAHARLLAHGDAAVRKARDALAGFHLAVVDGLGNGGPEHRRMQVHHERQHEVQHEGQHHVARLDHDVDHGADHAHGDLRPAEQLDLAVRLGNPGGRDHRQDGRHHADRQEGGNGRRVATEVILGVIDRRRSAHHVTDGAHHAHAAQDQPLVVLQQQLQLFGQRLALHHVAHALGGGEKAEQEQAHAHHRHHRHRGLVAHGRIAAAPAVRQQRHHHRHHEGADLGEEQAVAVGRQPVLGIVRQAAGQRDVRHAHAGRHQGHDDVGRIGPYQLGAVFPVRRGEHEEHADAVRDGQEQQPWTIAAHAQTGVAVGQLTDDQVADGARHLHNQEQQGQVRGLEAIDVGVEEPIPHAAGWLTTLRKCLILPVHRQPDGAIVAAGIAREGVLVIPVVAVLEVEQIGAGQVDGHLLGQLVAERTVQRRHGCRDQVLAGQVGRIGRIGIQLHELRAPVVGQAPRPRVLFVQAHDVVRQSRQAGERFARQRRIGRRIDAAFRIRDVRLQAEAAQPARQAVIKLLVRQLHALQVALVRVERPRGVVRDALVGLRHHLVDDVAVEVMAEHGAAHRTGGREIPFQRRVEVLRGERFQVRVAARRRGHVGGAIGLDVGSGGIELREVGARHGFAVREARQQVLADRQLEVRARQHFGVGRVGCRRHVDVAGVGGHVVVGVDGRIGFRDPHTHHAFDRILAQVEAHARFHVRRVVLFGVLEERGRIDGARCRRTGGGGADRGRIVDQVAGARRRPARGAIVFRHRRRGARQAGNAGHGHARDGRHAAFDGLDRAGVTLVVTRAEAHVLEHAVAFRGPGGVRAPVGGIAAIVAIAVKELRQHDLGGVGQARSRVLRVGALAGIGLDVCGIGGGAGIEDRVDPVVLADGAGHFGARAQAWRHAPLGADGALPRGVFGCPRLRGQDGVAVGRVDGLGLVGARDLGHRDLVGRRGPRQAHEEVGLVVVLVLGVQAFRVHFQVRIGLPLQRVVGGLAFALAVHVLQAHQVGARQIGGGRALIDREGLEHALLVEAVLHRRHAQQRAHLADAGMPAVRNHARQFRVGGLGLVLVLGAHLGAGRKALEVERTVGAHVDHAGHAALQQVRALRLVHVHALQHGGRNVGQLDVTADGAEYFAAVEQRGDAGQAANEYRVGFAGVAAHLDAAHAGQRLRHVRVGEFADIVGHDGVDDVVAVLLELLRRFRRAAHAGDGDHGGVAVSRCCRCCRCRRCRGSFLGQDGEGAEQAGCRQDRHTGFEDEAMLRLGPAGPECRMVHVSPMIHAGQLDLAVHGLVAHTQQCPVRNPEPEAVGGDGGAFHIERNRPALAETPLGRTLRQQLPVAVVGAGHGAGAHHALQVVAGQLRDFGHGRLDGHLHLGQRRDRHPQRQVFVEHVVFAHVAVRQHVVAQFLGVAQPGAVAQHQPAMRAQHGNVVGDGLGVGRSHADIDHRNAGTVGADQVVTGHLRQARRLGAVRVARFHGLAHPARDQVARFDKRDVAAVHIVRRLAHQLVAQLDELVDIKLVIGKQHELLEVFARRARVVAQALQRIIDARRREQRQRLRFARRRLVGAVGDAVVHGGQVGQVEHVAHQQAPFGGHAAFDVFVLGKREMNRDRLRAGPDLDAHLLAVAMVFQQQLELLGVIPLEQVGPGERGFVGAGAGDEPERQARIGAGHGIGMDPHERVAGAHVFAHVLAGHEAFHGVAQSQFQPNAQNDPASNTAHDANASGHTFRIARRRAAARRNPGRPAGGHRRPRAGPAGADCRPAHPHLPPVERAGRPGGRAPDCRRRGSRPDGGAVDAARDRAAGGAGGHCQGRRGLAAGRRRHAGRAAAGMPGRRQRRGRGHDGSLCAAPGRHRPPRMDRGSAAGRPGAGRAAGTPRSRLARRSRLRDLHVGIDRQTQRHPDHPAQHLPLPAQRKRGAAGDGRRQGVPGLFGGLRHVVRRDLDCVPGRRHAVARPQGHQRRSRSPAARAGGKRRDGAARGAYPAVAVQPGRAVAAADQPGRRGVSGSAGGALVAARPPDVQHLRSYRGDGVGQPGAPAAGPPRHHRHAAAQLRPDGHCRDRGCARRSGQPAPAAGGRGGRIVHHRSGPGRRLPGPPRPDGRKIPGQPVGQRPARRAAVPHGRPGAHRRGRGSDVPGPRRRPGQDPRLPRGAGRDRGAAGRAAGRGHGGGPAAQGRRHRPAGGLPGAGNGRDARGQGAAPGAGRQTAAVHGARPLPAAGGHAAPDLRQDRPQGLEGAAAGRSAGGQRGRVGPARNASRAGAVCRAGRTVPRPADPAPRRLLHGPGRPLVLCRAAGVQPARGPALRPHDGARHLSAAASGQNRPGPGRRRQRRRRGQGRAAMDTAVRAQTLDVRTGAGGRHAGAGGPAHGAVAGALLHLSFLHGRPRRLGAARDCRLGGRVPDRHGAGICHRHCRQMADRLPAPARRLSAVEPDVLPLVAGRPAGGIGARLPAQRLLAQQLVAARARREDRQGRHHRLHDAARARPAHHRRQRQHRQRRQFRKCPRGARHAQTGPHHARTRRLRQLLRGHGGQHPRRGAGSPGRPVGAGRRRPRAGRAHLVRVPRARCRCIRSRAPAAAPRGIERAQPGGRRVLRVRHPAHRHAVLHAGLPQLRADRLVRRGGLDAVAAGRDHGHPPGALLRAGLPRQRGADRADSAAVGRHPLDRAAAPETGPLGSAQQHLLRQVAGEPDPGIEPERPARHLRHRVCAVLVSPAGRQGGQGCGNLHRAGRGARHAHPGRRDLYCGRRDAGRRGNRRRLDDHAAHRHLQPQLRRQRRLHPGRHRAARAGADRRALARARQRPHAHGRHVAGVSPAQPARTRADQRLSGVAHVPPVAAAPAGTGPDRGVPHRRAARAGDRGGLHGGAGSDAGGRRRPLGGGDLGPDPGGPGVRRGELRVRGAAQMAADRPLSQTIGTHVDAVRVAVRGRDQPVRGDCRAQFHALSARHALAAPRFQSDGCKNRQGRVP</sequence>
<feature type="compositionally biased region" description="Basic and acidic residues" evidence="1">
    <location>
        <begin position="2827"/>
        <end position="2843"/>
    </location>
</feature>
<proteinExistence type="predicted"/>
<feature type="compositionally biased region" description="Basic residues" evidence="1">
    <location>
        <begin position="3200"/>
        <end position="3221"/>
    </location>
</feature>
<feature type="compositionally biased region" description="Low complexity" evidence="1">
    <location>
        <begin position="3513"/>
        <end position="3524"/>
    </location>
</feature>
<protein>
    <submittedName>
        <fullName evidence="2">Uncharacterized protein</fullName>
    </submittedName>
</protein>
<feature type="compositionally biased region" description="Basic residues" evidence="1">
    <location>
        <begin position="2634"/>
        <end position="2649"/>
    </location>
</feature>
<feature type="region of interest" description="Disordered" evidence="1">
    <location>
        <begin position="2984"/>
        <end position="3028"/>
    </location>
</feature>
<feature type="compositionally biased region" description="Basic residues" evidence="1">
    <location>
        <begin position="3448"/>
        <end position="3470"/>
    </location>
</feature>
<feature type="compositionally biased region" description="Low complexity" evidence="1">
    <location>
        <begin position="3222"/>
        <end position="3232"/>
    </location>
</feature>
<feature type="region of interest" description="Disordered" evidence="1">
    <location>
        <begin position="2634"/>
        <end position="2666"/>
    </location>
</feature>
<feature type="region of interest" description="Disordered" evidence="1">
    <location>
        <begin position="2678"/>
        <end position="2967"/>
    </location>
</feature>
<feature type="compositionally biased region" description="Basic residues" evidence="1">
    <location>
        <begin position="3010"/>
        <end position="3021"/>
    </location>
</feature>
<feature type="compositionally biased region" description="Basic and acidic residues" evidence="1">
    <location>
        <begin position="3423"/>
        <end position="3447"/>
    </location>
</feature>
<dbReference type="AntiFam" id="ANF00241">
    <property type="entry name" value="Shadow ORF (opposite mro)"/>
</dbReference>
<feature type="compositionally biased region" description="Low complexity" evidence="1">
    <location>
        <begin position="2547"/>
        <end position="2564"/>
    </location>
</feature>
<feature type="region of interest" description="Disordered" evidence="1">
    <location>
        <begin position="795"/>
        <end position="820"/>
    </location>
</feature>
<feature type="compositionally biased region" description="Basic residues" evidence="1">
    <location>
        <begin position="3479"/>
        <end position="3492"/>
    </location>
</feature>
<evidence type="ECO:0000313" key="2">
    <source>
        <dbReference type="EMBL" id="GEU28271.1"/>
    </source>
</evidence>
<feature type="compositionally biased region" description="Basic and acidic residues" evidence="1">
    <location>
        <begin position="799"/>
        <end position="814"/>
    </location>
</feature>
<feature type="compositionally biased region" description="Basic and acidic residues" evidence="1">
    <location>
        <begin position="2740"/>
        <end position="2749"/>
    </location>
</feature>
<name>A0A699GFD7_TANCI</name>
<organism evidence="2">
    <name type="scientific">Tanacetum cinerariifolium</name>
    <name type="common">Dalmatian daisy</name>
    <name type="synonym">Chrysanthemum cinerariifolium</name>
    <dbReference type="NCBI Taxonomy" id="118510"/>
    <lineage>
        <taxon>Eukaryota</taxon>
        <taxon>Viridiplantae</taxon>
        <taxon>Streptophyta</taxon>
        <taxon>Embryophyta</taxon>
        <taxon>Tracheophyta</taxon>
        <taxon>Spermatophyta</taxon>
        <taxon>Magnoliopsida</taxon>
        <taxon>eudicotyledons</taxon>
        <taxon>Gunneridae</taxon>
        <taxon>Pentapetalae</taxon>
        <taxon>asterids</taxon>
        <taxon>campanulids</taxon>
        <taxon>Asterales</taxon>
        <taxon>Asteraceae</taxon>
        <taxon>Asteroideae</taxon>
        <taxon>Anthemideae</taxon>
        <taxon>Anthemidinae</taxon>
        <taxon>Tanacetum</taxon>
    </lineage>
</organism>
<feature type="compositionally biased region" description="Low complexity" evidence="1">
    <location>
        <begin position="2751"/>
        <end position="2760"/>
    </location>
</feature>
<feature type="region of interest" description="Disordered" evidence="1">
    <location>
        <begin position="2421"/>
        <end position="2616"/>
    </location>
</feature>
<feature type="region of interest" description="Disordered" evidence="1">
    <location>
        <begin position="3151"/>
        <end position="3239"/>
    </location>
</feature>
<feature type="compositionally biased region" description="Basic residues" evidence="1">
    <location>
        <begin position="2421"/>
        <end position="2438"/>
    </location>
</feature>
<evidence type="ECO:0000256" key="1">
    <source>
        <dbReference type="SAM" id="MobiDB-lite"/>
    </source>
</evidence>
<gene>
    <name evidence="2" type="ORF">Tci_000249</name>
</gene>
<dbReference type="EMBL" id="BKCJ010000003">
    <property type="protein sequence ID" value="GEU28271.1"/>
    <property type="molecule type" value="Genomic_DNA"/>
</dbReference>
<feature type="compositionally biased region" description="Basic residues" evidence="1">
    <location>
        <begin position="3412"/>
        <end position="3422"/>
    </location>
</feature>
<accession>A0A699GFD7</accession>
<feature type="compositionally biased region" description="Basic and acidic residues" evidence="1">
    <location>
        <begin position="2572"/>
        <end position="2591"/>
    </location>
</feature>
<feature type="compositionally biased region" description="Gly residues" evidence="1">
    <location>
        <begin position="2848"/>
        <end position="2857"/>
    </location>
</feature>